<sequence>MRLDFRHGQLGCDFTEKKAHIWFLRQKKPKYVTSSIIHVVVFLYFVKKGCWYLQKLCVL</sequence>
<proteinExistence type="predicted"/>
<gene>
    <name evidence="1" type="ORF">H634G_11636</name>
</gene>
<dbReference type="EMBL" id="KE385050">
    <property type="protein sequence ID" value="KJK73283.1"/>
    <property type="molecule type" value="Genomic_DNA"/>
</dbReference>
<accession>A0A0D9NHU3</accession>
<name>A0A0D9NHU3_METAN</name>
<keyword evidence="2" id="KW-1185">Reference proteome</keyword>
<evidence type="ECO:0000313" key="2">
    <source>
        <dbReference type="Proteomes" id="UP000054544"/>
    </source>
</evidence>
<evidence type="ECO:0000313" key="1">
    <source>
        <dbReference type="EMBL" id="KJK73283.1"/>
    </source>
</evidence>
<reference evidence="2" key="1">
    <citation type="journal article" date="2014" name="BMC Genomics">
        <title>The genome sequence of the biocontrol fungus Metarhizium anisopliae and comparative genomics of Metarhizium species.</title>
        <authorList>
            <person name="Pattemore J.A."/>
            <person name="Hane J.K."/>
            <person name="Williams A.H."/>
            <person name="Wilson B.A."/>
            <person name="Stodart B.J."/>
            <person name="Ash G.J."/>
        </authorList>
    </citation>
    <scope>NUCLEOTIDE SEQUENCE [LARGE SCALE GENOMIC DNA]</scope>
    <source>
        <strain evidence="2">BRIP 53293</strain>
    </source>
</reference>
<dbReference type="Proteomes" id="UP000054544">
    <property type="component" value="Unassembled WGS sequence"/>
</dbReference>
<organism evidence="1 2">
    <name type="scientific">Metarhizium anisopliae BRIP 53293</name>
    <dbReference type="NCBI Taxonomy" id="1291518"/>
    <lineage>
        <taxon>Eukaryota</taxon>
        <taxon>Fungi</taxon>
        <taxon>Dikarya</taxon>
        <taxon>Ascomycota</taxon>
        <taxon>Pezizomycotina</taxon>
        <taxon>Sordariomycetes</taxon>
        <taxon>Hypocreomycetidae</taxon>
        <taxon>Hypocreales</taxon>
        <taxon>Clavicipitaceae</taxon>
        <taxon>Metarhizium</taxon>
    </lineage>
</organism>
<protein>
    <submittedName>
        <fullName evidence="1">Uncharacterized protein</fullName>
    </submittedName>
</protein>
<dbReference type="AlphaFoldDB" id="A0A0D9NHU3"/>